<organism evidence="1 2">
    <name type="scientific">Paspalum notatum var. saurae</name>
    <dbReference type="NCBI Taxonomy" id="547442"/>
    <lineage>
        <taxon>Eukaryota</taxon>
        <taxon>Viridiplantae</taxon>
        <taxon>Streptophyta</taxon>
        <taxon>Embryophyta</taxon>
        <taxon>Tracheophyta</taxon>
        <taxon>Spermatophyta</taxon>
        <taxon>Magnoliopsida</taxon>
        <taxon>Liliopsida</taxon>
        <taxon>Poales</taxon>
        <taxon>Poaceae</taxon>
        <taxon>PACMAD clade</taxon>
        <taxon>Panicoideae</taxon>
        <taxon>Andropogonodae</taxon>
        <taxon>Paspaleae</taxon>
        <taxon>Paspalinae</taxon>
        <taxon>Paspalum</taxon>
    </lineage>
</organism>
<protein>
    <submittedName>
        <fullName evidence="1">Uncharacterized protein</fullName>
    </submittedName>
</protein>
<sequence>APWKEQLLPFLMALATGEHKPMAAFSAPGGLGYEAVAFVKNLWAGASPSRLKL</sequence>
<dbReference type="Proteomes" id="UP001341281">
    <property type="component" value="Chromosome 01"/>
</dbReference>
<reference evidence="1 2" key="1">
    <citation type="submission" date="2024-02" db="EMBL/GenBank/DDBJ databases">
        <title>High-quality chromosome-scale genome assembly of Pensacola bahiagrass (Paspalum notatum Flugge var. saurae).</title>
        <authorList>
            <person name="Vega J.M."/>
            <person name="Podio M."/>
            <person name="Orjuela J."/>
            <person name="Siena L.A."/>
            <person name="Pessino S.C."/>
            <person name="Combes M.C."/>
            <person name="Mariac C."/>
            <person name="Albertini E."/>
            <person name="Pupilli F."/>
            <person name="Ortiz J.P.A."/>
            <person name="Leblanc O."/>
        </authorList>
    </citation>
    <scope>NUCLEOTIDE SEQUENCE [LARGE SCALE GENOMIC DNA]</scope>
    <source>
        <strain evidence="1">R1</strain>
        <tissue evidence="1">Leaf</tissue>
    </source>
</reference>
<evidence type="ECO:0000313" key="2">
    <source>
        <dbReference type="Proteomes" id="UP001341281"/>
    </source>
</evidence>
<keyword evidence="2" id="KW-1185">Reference proteome</keyword>
<feature type="non-terminal residue" evidence="1">
    <location>
        <position position="1"/>
    </location>
</feature>
<accession>A0AAQ3SLX2</accession>
<evidence type="ECO:0000313" key="1">
    <source>
        <dbReference type="EMBL" id="WVZ54978.1"/>
    </source>
</evidence>
<dbReference type="AlphaFoldDB" id="A0AAQ3SLX2"/>
<name>A0AAQ3SLX2_PASNO</name>
<proteinExistence type="predicted"/>
<gene>
    <name evidence="1" type="ORF">U9M48_005700</name>
</gene>
<dbReference type="EMBL" id="CP144745">
    <property type="protein sequence ID" value="WVZ54978.1"/>
    <property type="molecule type" value="Genomic_DNA"/>
</dbReference>